<reference evidence="1" key="2">
    <citation type="journal article" date="2021" name="PeerJ">
        <title>Extensive microbial diversity within the chicken gut microbiome revealed by metagenomics and culture.</title>
        <authorList>
            <person name="Gilroy R."/>
            <person name="Ravi A."/>
            <person name="Getino M."/>
            <person name="Pursley I."/>
            <person name="Horton D.L."/>
            <person name="Alikhan N.F."/>
            <person name="Baker D."/>
            <person name="Gharbi K."/>
            <person name="Hall N."/>
            <person name="Watson M."/>
            <person name="Adriaenssens E.M."/>
            <person name="Foster-Nyarko E."/>
            <person name="Jarju S."/>
            <person name="Secka A."/>
            <person name="Antonio M."/>
            <person name="Oren A."/>
            <person name="Chaudhuri R.R."/>
            <person name="La Ragione R."/>
            <person name="Hildebrand F."/>
            <person name="Pallen M.J."/>
        </authorList>
    </citation>
    <scope>NUCLEOTIDE SEQUENCE</scope>
    <source>
        <strain evidence="1">USAMLcec3-3695</strain>
    </source>
</reference>
<dbReference type="EMBL" id="DVNB01000016">
    <property type="protein sequence ID" value="HIU56430.1"/>
    <property type="molecule type" value="Genomic_DNA"/>
</dbReference>
<organism evidence="1 2">
    <name type="scientific">Candidatus Ornithomonoglobus merdipullorum</name>
    <dbReference type="NCBI Taxonomy" id="2840895"/>
    <lineage>
        <taxon>Bacteria</taxon>
        <taxon>Bacillati</taxon>
        <taxon>Bacillota</taxon>
        <taxon>Clostridia</taxon>
        <taxon>Candidatus Ornithomonoglobus</taxon>
    </lineage>
</organism>
<reference evidence="1" key="1">
    <citation type="submission" date="2020-10" db="EMBL/GenBank/DDBJ databases">
        <authorList>
            <person name="Gilroy R."/>
        </authorList>
    </citation>
    <scope>NUCLEOTIDE SEQUENCE</scope>
    <source>
        <strain evidence="1">USAMLcec3-3695</strain>
    </source>
</reference>
<protein>
    <submittedName>
        <fullName evidence="1">Uncharacterized protein</fullName>
    </submittedName>
</protein>
<dbReference type="AlphaFoldDB" id="A0A9D1MA64"/>
<evidence type="ECO:0000313" key="1">
    <source>
        <dbReference type="EMBL" id="HIU56430.1"/>
    </source>
</evidence>
<name>A0A9D1MA64_9FIRM</name>
<comment type="caution">
    <text evidence="1">The sequence shown here is derived from an EMBL/GenBank/DDBJ whole genome shotgun (WGS) entry which is preliminary data.</text>
</comment>
<sequence>MAKQKEEIKFVVVQHYSGNKTLKDLLENLIMREITDTSKKSACSK</sequence>
<gene>
    <name evidence="1" type="ORF">IAA61_01290</name>
</gene>
<evidence type="ECO:0000313" key="2">
    <source>
        <dbReference type="Proteomes" id="UP000824109"/>
    </source>
</evidence>
<proteinExistence type="predicted"/>
<dbReference type="Proteomes" id="UP000824109">
    <property type="component" value="Unassembled WGS sequence"/>
</dbReference>
<accession>A0A9D1MA64</accession>